<evidence type="ECO:0000313" key="2">
    <source>
        <dbReference type="EMBL" id="MFC7323257.1"/>
    </source>
</evidence>
<sequence length="223" mass="23810">MLERDADADVPLGERVPYPLPQDDDTTLQQWLAELQVEADDVDAAVDAVLASVQPRAASGQALDELGRDFGVLGRRRGRDDEQYRSFLLGLVAAFDGRGTVPGVETAIAAGVLATADDVSLTEDFDTQQYEVTLENEAWSAHQSGTVRELADLADPSVVELREPVHNRLSPAGVQVVSGETEITVMHVSASATPTVRAADTQHETVDSAGTFGTEQFGTGEFS</sequence>
<comment type="caution">
    <text evidence="2">The sequence shown here is derived from an EMBL/GenBank/DDBJ whole genome shotgun (WGS) entry which is preliminary data.</text>
</comment>
<reference evidence="2 3" key="1">
    <citation type="journal article" date="2019" name="Int. J. Syst. Evol. Microbiol.">
        <title>The Global Catalogue of Microorganisms (GCM) 10K type strain sequencing project: providing services to taxonomists for standard genome sequencing and annotation.</title>
        <authorList>
            <consortium name="The Broad Institute Genomics Platform"/>
            <consortium name="The Broad Institute Genome Sequencing Center for Infectious Disease"/>
            <person name="Wu L."/>
            <person name="Ma J."/>
        </authorList>
    </citation>
    <scope>NUCLEOTIDE SEQUENCE [LARGE SCALE GENOMIC DNA]</scope>
    <source>
        <strain evidence="2 3">CGMCC 1.12554</strain>
    </source>
</reference>
<evidence type="ECO:0000313" key="3">
    <source>
        <dbReference type="Proteomes" id="UP001596545"/>
    </source>
</evidence>
<dbReference type="AlphaFoldDB" id="A0ABD6AGF3"/>
<evidence type="ECO:0000256" key="1">
    <source>
        <dbReference type="SAM" id="MobiDB-lite"/>
    </source>
</evidence>
<feature type="region of interest" description="Disordered" evidence="1">
    <location>
        <begin position="1"/>
        <end position="24"/>
    </location>
</feature>
<dbReference type="Proteomes" id="UP001596545">
    <property type="component" value="Unassembled WGS sequence"/>
</dbReference>
<name>A0ABD6AGF3_9EURY</name>
<keyword evidence="3" id="KW-1185">Reference proteome</keyword>
<proteinExistence type="predicted"/>
<gene>
    <name evidence="2" type="ORF">ACFQMF_01555</name>
</gene>
<dbReference type="RefSeq" id="WP_256407357.1">
    <property type="nucleotide sequence ID" value="NZ_JANHDN010000001.1"/>
</dbReference>
<protein>
    <submittedName>
        <fullName evidence="2">Uncharacterized protein</fullName>
    </submittedName>
</protein>
<accession>A0ABD6AGF3</accession>
<dbReference type="EMBL" id="JBHTBL010000001">
    <property type="protein sequence ID" value="MFC7323257.1"/>
    <property type="molecule type" value="Genomic_DNA"/>
</dbReference>
<organism evidence="2 3">
    <name type="scientific">Halorubrum rutilum</name>
    <dbReference type="NCBI Taxonomy" id="1364933"/>
    <lineage>
        <taxon>Archaea</taxon>
        <taxon>Methanobacteriati</taxon>
        <taxon>Methanobacteriota</taxon>
        <taxon>Stenosarchaea group</taxon>
        <taxon>Halobacteria</taxon>
        <taxon>Halobacteriales</taxon>
        <taxon>Haloferacaceae</taxon>
        <taxon>Halorubrum</taxon>
    </lineage>
</organism>